<evidence type="ECO:0000256" key="6">
    <source>
        <dbReference type="ARBA" id="ARBA00023077"/>
    </source>
</evidence>
<accession>A0A1I1VK74</accession>
<evidence type="ECO:0000259" key="14">
    <source>
        <dbReference type="Pfam" id="PF07715"/>
    </source>
</evidence>
<feature type="signal peptide" evidence="12">
    <location>
        <begin position="1"/>
        <end position="19"/>
    </location>
</feature>
<comment type="subcellular location">
    <subcellularLocation>
        <location evidence="1 10">Cell outer membrane</location>
        <topology evidence="1 10">Multi-pass membrane protein</topology>
    </subcellularLocation>
</comment>
<gene>
    <name evidence="15" type="ORF">SAMN05216167_107221</name>
</gene>
<evidence type="ECO:0000256" key="4">
    <source>
        <dbReference type="ARBA" id="ARBA00022692"/>
    </source>
</evidence>
<dbReference type="SUPFAM" id="SSF49464">
    <property type="entry name" value="Carboxypeptidase regulatory domain-like"/>
    <property type="match status" value="1"/>
</dbReference>
<sequence length="801" mass="88992">MKKHIILGFLLGACLTSYAQEITVKDQQDYRPLERATLTSENPKASAVTDANGKVNISAFKGATQIQVRTVGYETQLLTYDELAKPNGSIYVKPTYVSLDQVVVTANRWNQSRRDIPAKITTISAKDVAFQNPQTAADLLGMSGEVFIQKSQQGGGSPMIRGFSTNRLLITVDGVRMNTAIFRSGNLQNVISLDPFAISNTEVLFGPGSVMYGSDAIAGVMSFYTLTPKLATGAKTFVSGSAVGRYSSANSELTGHVDVNVGWQKWAIATSISHNNFGDLRMGTNGPNEYLRKEYVERIDGKDVVITNPDPQVQRPSGYSQINLTQKVRFKPNEKWTFDYGFHYSNTSDYARYDRLLRYRRNLPRSAEWNYGPQEWMMNNLTMTHTKSAGIYDQMAIRLAHQFFEESRIDRDLNTPQRRTTLEKVNAFSASVDFNKQVDQKQRVFYGVEAIYNDVISTATNLDIVTNVTTPGAPRYPKSNWASYAAYLTYQLKASDQLTFQAGARYNQFVLNSQFETTFYPFPFTSAKLNNGALTGSAGLVYSPSESWMLSANLSTGFRSPNVDDIGKVFDSAPGSVVIPNPSLKAEYAYNAEIGIAKTIGNSVKVDVTGYYTLLDNALVRRNFTLNGRDSIVYNGELSQVQAIQNAAQARVYGLQAGLEINLRNGFRLASQFTYQKGDEELDDGTTSPIRHAAPYFGITRLSYTANRLRAELYGVYNGGVTNKGLAQEEQGKDYMYAIDADGKPYSPSWYTLNVKAQYQLLNYLSINAGLENLTDQRYRPYSSGLVAPGRNLIVSIRATF</sequence>
<comment type="similarity">
    <text evidence="10 11">Belongs to the TonB-dependent receptor family.</text>
</comment>
<keyword evidence="16" id="KW-1185">Reference proteome</keyword>
<dbReference type="GO" id="GO:0009279">
    <property type="term" value="C:cell outer membrane"/>
    <property type="evidence" value="ECO:0007669"/>
    <property type="project" value="UniProtKB-SubCell"/>
</dbReference>
<dbReference type="InterPro" id="IPR008969">
    <property type="entry name" value="CarboxyPept-like_regulatory"/>
</dbReference>
<name>A0A1I1VK74_9BACT</name>
<dbReference type="STRING" id="662367.SAMN05216167_107221"/>
<dbReference type="PANTHER" id="PTHR30069:SF29">
    <property type="entry name" value="HEMOGLOBIN AND HEMOGLOBIN-HAPTOGLOBIN-BINDING PROTEIN 1-RELATED"/>
    <property type="match status" value="1"/>
</dbReference>
<dbReference type="PROSITE" id="PS52016">
    <property type="entry name" value="TONB_DEPENDENT_REC_3"/>
    <property type="match status" value="1"/>
</dbReference>
<organism evidence="15 16">
    <name type="scientific">Spirosoma endophyticum</name>
    <dbReference type="NCBI Taxonomy" id="662367"/>
    <lineage>
        <taxon>Bacteria</taxon>
        <taxon>Pseudomonadati</taxon>
        <taxon>Bacteroidota</taxon>
        <taxon>Cytophagia</taxon>
        <taxon>Cytophagales</taxon>
        <taxon>Cytophagaceae</taxon>
        <taxon>Spirosoma</taxon>
    </lineage>
</organism>
<dbReference type="PROSITE" id="PS01156">
    <property type="entry name" value="TONB_DEPENDENT_REC_2"/>
    <property type="match status" value="1"/>
</dbReference>
<dbReference type="GO" id="GO:0044718">
    <property type="term" value="P:siderophore transmembrane transport"/>
    <property type="evidence" value="ECO:0007669"/>
    <property type="project" value="TreeGrafter"/>
</dbReference>
<feature type="domain" description="TonB-dependent receptor-like beta-barrel" evidence="13">
    <location>
        <begin position="319"/>
        <end position="774"/>
    </location>
</feature>
<dbReference type="InterPro" id="IPR036942">
    <property type="entry name" value="Beta-barrel_TonB_sf"/>
</dbReference>
<evidence type="ECO:0000256" key="9">
    <source>
        <dbReference type="ARBA" id="ARBA00023237"/>
    </source>
</evidence>
<dbReference type="RefSeq" id="WP_093829169.1">
    <property type="nucleotide sequence ID" value="NZ_FOLQ01000007.1"/>
</dbReference>
<dbReference type="Proteomes" id="UP000198598">
    <property type="component" value="Unassembled WGS sequence"/>
</dbReference>
<proteinExistence type="inferred from homology"/>
<dbReference type="Pfam" id="PF07715">
    <property type="entry name" value="Plug"/>
    <property type="match status" value="1"/>
</dbReference>
<dbReference type="OrthoDB" id="9764669at2"/>
<evidence type="ECO:0000259" key="13">
    <source>
        <dbReference type="Pfam" id="PF00593"/>
    </source>
</evidence>
<feature type="domain" description="TonB-dependent receptor plug" evidence="14">
    <location>
        <begin position="113"/>
        <end position="220"/>
    </location>
</feature>
<keyword evidence="4 10" id="KW-0812">Transmembrane</keyword>
<dbReference type="Gene3D" id="2.170.130.10">
    <property type="entry name" value="TonB-dependent receptor, plug domain"/>
    <property type="match status" value="1"/>
</dbReference>
<keyword evidence="6 11" id="KW-0798">TonB box</keyword>
<reference evidence="15 16" key="1">
    <citation type="submission" date="2016-10" db="EMBL/GenBank/DDBJ databases">
        <authorList>
            <person name="de Groot N.N."/>
        </authorList>
    </citation>
    <scope>NUCLEOTIDE SEQUENCE [LARGE SCALE GENOMIC DNA]</scope>
    <source>
        <strain evidence="15 16">DSM 26130</strain>
    </source>
</reference>
<evidence type="ECO:0000256" key="5">
    <source>
        <dbReference type="ARBA" id="ARBA00022729"/>
    </source>
</evidence>
<keyword evidence="9 10" id="KW-0998">Cell outer membrane</keyword>
<dbReference type="InterPro" id="IPR012910">
    <property type="entry name" value="Plug_dom"/>
</dbReference>
<evidence type="ECO:0000256" key="3">
    <source>
        <dbReference type="ARBA" id="ARBA00022452"/>
    </source>
</evidence>
<keyword evidence="3 10" id="KW-1134">Transmembrane beta strand</keyword>
<evidence type="ECO:0000256" key="1">
    <source>
        <dbReference type="ARBA" id="ARBA00004571"/>
    </source>
</evidence>
<evidence type="ECO:0000313" key="16">
    <source>
        <dbReference type="Proteomes" id="UP000198598"/>
    </source>
</evidence>
<dbReference type="InterPro" id="IPR000531">
    <property type="entry name" value="Beta-barrel_TonB"/>
</dbReference>
<dbReference type="InterPro" id="IPR010917">
    <property type="entry name" value="TonB_rcpt_CS"/>
</dbReference>
<evidence type="ECO:0000256" key="11">
    <source>
        <dbReference type="RuleBase" id="RU003357"/>
    </source>
</evidence>
<keyword evidence="2 10" id="KW-0813">Transport</keyword>
<feature type="chain" id="PRO_5011515155" evidence="12">
    <location>
        <begin position="20"/>
        <end position="801"/>
    </location>
</feature>
<evidence type="ECO:0000256" key="8">
    <source>
        <dbReference type="ARBA" id="ARBA00023170"/>
    </source>
</evidence>
<dbReference type="EMBL" id="FOLQ01000007">
    <property type="protein sequence ID" value="SFD83269.1"/>
    <property type="molecule type" value="Genomic_DNA"/>
</dbReference>
<evidence type="ECO:0000256" key="2">
    <source>
        <dbReference type="ARBA" id="ARBA00022448"/>
    </source>
</evidence>
<dbReference type="InterPro" id="IPR039426">
    <property type="entry name" value="TonB-dep_rcpt-like"/>
</dbReference>
<evidence type="ECO:0000313" key="15">
    <source>
        <dbReference type="EMBL" id="SFD83269.1"/>
    </source>
</evidence>
<dbReference type="CDD" id="cd01347">
    <property type="entry name" value="ligand_gated_channel"/>
    <property type="match status" value="1"/>
</dbReference>
<dbReference type="AlphaFoldDB" id="A0A1I1VK74"/>
<protein>
    <submittedName>
        <fullName evidence="15">Hemoglobin/transferrin/lactoferrin receptor protein</fullName>
    </submittedName>
</protein>
<keyword evidence="7 10" id="KW-0472">Membrane</keyword>
<evidence type="ECO:0000256" key="12">
    <source>
        <dbReference type="SAM" id="SignalP"/>
    </source>
</evidence>
<dbReference type="InterPro" id="IPR037066">
    <property type="entry name" value="Plug_dom_sf"/>
</dbReference>
<dbReference type="GO" id="GO:0015344">
    <property type="term" value="F:siderophore uptake transmembrane transporter activity"/>
    <property type="evidence" value="ECO:0007669"/>
    <property type="project" value="TreeGrafter"/>
</dbReference>
<dbReference type="PANTHER" id="PTHR30069">
    <property type="entry name" value="TONB-DEPENDENT OUTER MEMBRANE RECEPTOR"/>
    <property type="match status" value="1"/>
</dbReference>
<evidence type="ECO:0000256" key="7">
    <source>
        <dbReference type="ARBA" id="ARBA00023136"/>
    </source>
</evidence>
<evidence type="ECO:0000256" key="10">
    <source>
        <dbReference type="PROSITE-ProRule" id="PRU01360"/>
    </source>
</evidence>
<dbReference type="Gene3D" id="2.40.170.20">
    <property type="entry name" value="TonB-dependent receptor, beta-barrel domain"/>
    <property type="match status" value="1"/>
</dbReference>
<dbReference type="SUPFAM" id="SSF56935">
    <property type="entry name" value="Porins"/>
    <property type="match status" value="1"/>
</dbReference>
<keyword evidence="5 12" id="KW-0732">Signal</keyword>
<dbReference type="Pfam" id="PF00593">
    <property type="entry name" value="TonB_dep_Rec_b-barrel"/>
    <property type="match status" value="1"/>
</dbReference>
<keyword evidence="8 15" id="KW-0675">Receptor</keyword>